<evidence type="ECO:0000313" key="2">
    <source>
        <dbReference type="EMBL" id="SUE41214.1"/>
    </source>
</evidence>
<evidence type="ECO:0000259" key="1">
    <source>
        <dbReference type="Pfam" id="PF12697"/>
    </source>
</evidence>
<dbReference type="RefSeq" id="WP_019462701.1">
    <property type="nucleotide sequence ID" value="NZ_AP031462.1"/>
</dbReference>
<dbReference type="EMBL" id="UGVN01000001">
    <property type="protein sequence ID" value="SUE41214.1"/>
    <property type="molecule type" value="Genomic_DNA"/>
</dbReference>
<dbReference type="EC" id="3.1.1.85" evidence="2"/>
<gene>
    <name evidence="2" type="primary">bioH_2</name>
    <name evidence="2" type="ORF">NCTC13291_02791</name>
</gene>
<organism evidence="2 3">
    <name type="scientific">Roseomonas mucosa</name>
    <dbReference type="NCBI Taxonomy" id="207340"/>
    <lineage>
        <taxon>Bacteria</taxon>
        <taxon>Pseudomonadati</taxon>
        <taxon>Pseudomonadota</taxon>
        <taxon>Alphaproteobacteria</taxon>
        <taxon>Acetobacterales</taxon>
        <taxon>Roseomonadaceae</taxon>
        <taxon>Roseomonas</taxon>
    </lineage>
</organism>
<dbReference type="InterPro" id="IPR050266">
    <property type="entry name" value="AB_hydrolase_sf"/>
</dbReference>
<protein>
    <submittedName>
        <fullName evidence="2">Pimelyl-[acyl-carrier protein] methyl ester esterase</fullName>
        <ecNumber evidence="2">3.1.1.85</ecNumber>
    </submittedName>
</protein>
<dbReference type="InterPro" id="IPR029058">
    <property type="entry name" value="AB_hydrolase_fold"/>
</dbReference>
<dbReference type="AlphaFoldDB" id="A0A379N243"/>
<dbReference type="PANTHER" id="PTHR43798">
    <property type="entry name" value="MONOACYLGLYCEROL LIPASE"/>
    <property type="match status" value="1"/>
</dbReference>
<dbReference type="SUPFAM" id="SSF53474">
    <property type="entry name" value="alpha/beta-Hydrolases"/>
    <property type="match status" value="1"/>
</dbReference>
<reference evidence="2 3" key="1">
    <citation type="submission" date="2018-06" db="EMBL/GenBank/DDBJ databases">
        <authorList>
            <consortium name="Pathogen Informatics"/>
            <person name="Doyle S."/>
        </authorList>
    </citation>
    <scope>NUCLEOTIDE SEQUENCE [LARGE SCALE GENOMIC DNA]</scope>
    <source>
        <strain evidence="2 3">NCTC13291</strain>
    </source>
</reference>
<dbReference type="GO" id="GO:0090499">
    <property type="term" value="F:pimelyl-[acyl-carrier protein] methyl ester esterase activity"/>
    <property type="evidence" value="ECO:0007669"/>
    <property type="project" value="UniProtKB-EC"/>
</dbReference>
<accession>A0A379N243</accession>
<keyword evidence="2" id="KW-0378">Hydrolase</keyword>
<proteinExistence type="predicted"/>
<dbReference type="PANTHER" id="PTHR43798:SF29">
    <property type="entry name" value="AB HYDROLASE-1 DOMAIN-CONTAINING PROTEIN"/>
    <property type="match status" value="1"/>
</dbReference>
<sequence>MKARFSALDGHSGIAYRRGVSTRIPLLLLPGLLNDARLWHHQVAALAGIAEGRVPDLSLDDSMAAIAARVLAAAPERFALAGLSMGGYVCFEIMRQAPERVLRLALFDTSARAEAPEQERRRRGLMSLTRGSAPDRFRGVTPRLMPQILHPDHLDEGGGGELGQLVTDMAMAVGREGFLRQQTAILGRPDSRPGLGAIRVPVLVAVGEADAMTPPFLSEEIAAGIPGAALHRVPRSGHLPPLENPPVVNALMRDWLLG</sequence>
<feature type="domain" description="AB hydrolase-1" evidence="1">
    <location>
        <begin position="26"/>
        <end position="250"/>
    </location>
</feature>
<dbReference type="InterPro" id="IPR000073">
    <property type="entry name" value="AB_hydrolase_1"/>
</dbReference>
<name>A0A379N243_9PROT</name>
<dbReference type="GeneID" id="99633831"/>
<dbReference type="Proteomes" id="UP000254919">
    <property type="component" value="Unassembled WGS sequence"/>
</dbReference>
<evidence type="ECO:0000313" key="3">
    <source>
        <dbReference type="Proteomes" id="UP000254919"/>
    </source>
</evidence>
<dbReference type="Pfam" id="PF12697">
    <property type="entry name" value="Abhydrolase_6"/>
    <property type="match status" value="1"/>
</dbReference>
<dbReference type="Gene3D" id="3.40.50.1820">
    <property type="entry name" value="alpha/beta hydrolase"/>
    <property type="match status" value="1"/>
</dbReference>